<dbReference type="PANTHER" id="PTHR48475:SF2">
    <property type="entry name" value="RIBONUCLEASE H"/>
    <property type="match status" value="1"/>
</dbReference>
<dbReference type="InterPro" id="IPR012337">
    <property type="entry name" value="RNaseH-like_sf"/>
</dbReference>
<organism evidence="2 3">
    <name type="scientific">Camelina sativa</name>
    <name type="common">False flax</name>
    <name type="synonym">Myagrum sativum</name>
    <dbReference type="NCBI Taxonomy" id="90675"/>
    <lineage>
        <taxon>Eukaryota</taxon>
        <taxon>Viridiplantae</taxon>
        <taxon>Streptophyta</taxon>
        <taxon>Embryophyta</taxon>
        <taxon>Tracheophyta</taxon>
        <taxon>Spermatophyta</taxon>
        <taxon>Magnoliopsida</taxon>
        <taxon>eudicotyledons</taxon>
        <taxon>Gunneridae</taxon>
        <taxon>Pentapetalae</taxon>
        <taxon>rosids</taxon>
        <taxon>malvids</taxon>
        <taxon>Brassicales</taxon>
        <taxon>Brassicaceae</taxon>
        <taxon>Camelineae</taxon>
        <taxon>Camelina</taxon>
    </lineage>
</organism>
<dbReference type="SUPFAM" id="SSF53098">
    <property type="entry name" value="Ribonuclease H-like"/>
    <property type="match status" value="1"/>
</dbReference>
<reference evidence="3" key="2">
    <citation type="submission" date="2025-08" db="UniProtKB">
        <authorList>
            <consortium name="RefSeq"/>
        </authorList>
    </citation>
    <scope>IDENTIFICATION</scope>
    <source>
        <tissue evidence="3">Leaf</tissue>
    </source>
</reference>
<reference evidence="2" key="1">
    <citation type="journal article" date="2014" name="Nat. Commun.">
        <title>The emerging biofuel crop Camelina sativa retains a highly undifferentiated hexaploid genome structure.</title>
        <authorList>
            <person name="Kagale S."/>
            <person name="Koh C."/>
            <person name="Nixon J."/>
            <person name="Bollina V."/>
            <person name="Clarke W.E."/>
            <person name="Tuteja R."/>
            <person name="Spillane C."/>
            <person name="Robinson S.J."/>
            <person name="Links M.G."/>
            <person name="Clarke C."/>
            <person name="Higgins E.E."/>
            <person name="Huebert T."/>
            <person name="Sharpe A.G."/>
            <person name="Parkin I.A."/>
        </authorList>
    </citation>
    <scope>NUCLEOTIDE SEQUENCE [LARGE SCALE GENOMIC DNA]</scope>
    <source>
        <strain evidence="2">cv. DH55</strain>
    </source>
</reference>
<dbReference type="Proteomes" id="UP000694864">
    <property type="component" value="Chromosome 13"/>
</dbReference>
<dbReference type="InterPro" id="IPR001584">
    <property type="entry name" value="Integrase_cat-core"/>
</dbReference>
<dbReference type="GeneID" id="104738264"/>
<protein>
    <submittedName>
        <fullName evidence="3">Uncharacterized protein LOC104738264</fullName>
    </submittedName>
</protein>
<proteinExistence type="predicted"/>
<accession>A0ABM0VIM3</accession>
<gene>
    <name evidence="3" type="primary">LOC104738264</name>
</gene>
<name>A0ABM0VIM3_CAMSA</name>
<dbReference type="Gene3D" id="3.30.420.10">
    <property type="entry name" value="Ribonuclease H-like superfamily/Ribonuclease H"/>
    <property type="match status" value="1"/>
</dbReference>
<keyword evidence="2" id="KW-1185">Reference proteome</keyword>
<dbReference type="PROSITE" id="PS50994">
    <property type="entry name" value="INTEGRASE"/>
    <property type="match status" value="1"/>
</dbReference>
<dbReference type="InterPro" id="IPR036397">
    <property type="entry name" value="RNaseH_sf"/>
</dbReference>
<dbReference type="RefSeq" id="XP_010456767.1">
    <property type="nucleotide sequence ID" value="XM_010458465.1"/>
</dbReference>
<evidence type="ECO:0000313" key="2">
    <source>
        <dbReference type="Proteomes" id="UP000694864"/>
    </source>
</evidence>
<sequence>MPASCAHDQSSRRVDELGLLPLSLHAMVYGCHMSPRAIGKTTRKTSTGHISQSITGDHVKDFLWKHVVCRHGIPYEIVTDNGTNLMSSVVQKLCDDWGIRLTPSTPQYPQGNGQAEAANKLILHGLKRQLGAAKSGWDAQLPGVLWATKLPLEVVHAINDEALLDNLTIIDEKREQALVRAQNYHNSIARFYNSKVRLWNFIIGERVLRKVFDHKKEKNAGKMGTKWEGAYRITEIVRNGVYHLVDESNGKAEPRPWNIMNLKKYF</sequence>
<evidence type="ECO:0000313" key="3">
    <source>
        <dbReference type="RefSeq" id="XP_010456767.1"/>
    </source>
</evidence>
<feature type="domain" description="Integrase catalytic" evidence="1">
    <location>
        <begin position="1"/>
        <end position="171"/>
    </location>
</feature>
<dbReference type="PANTHER" id="PTHR48475">
    <property type="entry name" value="RIBONUCLEASE H"/>
    <property type="match status" value="1"/>
</dbReference>
<dbReference type="Pfam" id="PF00665">
    <property type="entry name" value="rve"/>
    <property type="match status" value="1"/>
</dbReference>
<evidence type="ECO:0000259" key="1">
    <source>
        <dbReference type="PROSITE" id="PS50994"/>
    </source>
</evidence>